<evidence type="ECO:0000313" key="2">
    <source>
        <dbReference type="EMBL" id="QHI96067.1"/>
    </source>
</evidence>
<feature type="region of interest" description="Disordered" evidence="1">
    <location>
        <begin position="59"/>
        <end position="78"/>
    </location>
</feature>
<evidence type="ECO:0000256" key="1">
    <source>
        <dbReference type="SAM" id="MobiDB-lite"/>
    </source>
</evidence>
<evidence type="ECO:0000313" key="3">
    <source>
        <dbReference type="Proteomes" id="UP000463975"/>
    </source>
</evidence>
<dbReference type="EMBL" id="CP047652">
    <property type="protein sequence ID" value="QHI96067.1"/>
    <property type="molecule type" value="Genomic_DNA"/>
</dbReference>
<gene>
    <name evidence="2" type="ORF">GT348_07295</name>
</gene>
<dbReference type="KEGG" id="bomb:GT348_07295"/>
<name>A0A6P1NGN9_9PROT</name>
<sequence length="162" mass="17824">MISDNSVTLHIGPHQDGRCDLVITPRGNGQGSISLDRTISSSLLLALCSDRRADEDDSLPALLTTSDRQPTPLGGRRGWAGDIFQENGQRFGSKLWLLERAKRNEATRLSAMDYATDSVSDIGTYHNQELTVSAHWSDDRRSELVVQVKGDQTTVTQKVKTA</sequence>
<dbReference type="AlphaFoldDB" id="A0A6P1NGN9"/>
<dbReference type="Proteomes" id="UP000463975">
    <property type="component" value="Chromosome"/>
</dbReference>
<organism evidence="2 3">
    <name type="scientific">Aristophania vespae</name>
    <dbReference type="NCBI Taxonomy" id="2697033"/>
    <lineage>
        <taxon>Bacteria</taxon>
        <taxon>Pseudomonadati</taxon>
        <taxon>Pseudomonadota</taxon>
        <taxon>Alphaproteobacteria</taxon>
        <taxon>Acetobacterales</taxon>
        <taxon>Acetobacteraceae</taxon>
        <taxon>Aristophania</taxon>
    </lineage>
</organism>
<reference evidence="2 3" key="1">
    <citation type="submission" date="2020-01" db="EMBL/GenBank/DDBJ databases">
        <title>Genome sequencing of strain KACC 21507.</title>
        <authorList>
            <person name="Heo J."/>
            <person name="Kim S.-J."/>
            <person name="Kim J.-S."/>
            <person name="Hong S.-B."/>
            <person name="Kwon S.-W."/>
        </authorList>
    </citation>
    <scope>NUCLEOTIDE SEQUENCE [LARGE SCALE GENOMIC DNA]</scope>
    <source>
        <strain evidence="2 3">KACC 21507</strain>
    </source>
</reference>
<proteinExistence type="predicted"/>
<protein>
    <submittedName>
        <fullName evidence="2">Uncharacterized protein</fullName>
    </submittedName>
</protein>
<keyword evidence="3" id="KW-1185">Reference proteome</keyword>
<dbReference type="Pfam" id="PF07409">
    <property type="entry name" value="GP46"/>
    <property type="match status" value="1"/>
</dbReference>
<dbReference type="InterPro" id="IPR010877">
    <property type="entry name" value="Phage_Mu_Gp46"/>
</dbReference>
<accession>A0A6P1NGN9</accession>
<dbReference type="RefSeq" id="WP_160619140.1">
    <property type="nucleotide sequence ID" value="NZ_CP047652.1"/>
</dbReference>